<dbReference type="Gene3D" id="3.30.310.110">
    <property type="entry name" value="XisI-like"/>
    <property type="match status" value="1"/>
</dbReference>
<dbReference type="AlphaFoldDB" id="A0A480AEZ6"/>
<dbReference type="SUPFAM" id="SSF143847">
    <property type="entry name" value="XisI-like"/>
    <property type="match status" value="1"/>
</dbReference>
<gene>
    <name evidence="1" type="ORF">NIES80_34190</name>
</gene>
<organism evidence="1 2">
    <name type="scientific">Dolichospermum planctonicum</name>
    <dbReference type="NCBI Taxonomy" id="136072"/>
    <lineage>
        <taxon>Bacteria</taxon>
        <taxon>Bacillati</taxon>
        <taxon>Cyanobacteriota</taxon>
        <taxon>Cyanophyceae</taxon>
        <taxon>Nostocales</taxon>
        <taxon>Aphanizomenonaceae</taxon>
        <taxon>Dolichospermum</taxon>
    </lineage>
</organism>
<sequence>MDKIEKYRQFITQILTEHAQICTTNDTVKAQLIFDSEHDHYQLNYIGWQGDKRVFGPVMHFDIEDGKIWIQYNGTEESIAERLVQMGVPNSDIVLGFHSAFKRQFTPYAVQ</sequence>
<dbReference type="EMBL" id="BJCF01000049">
    <property type="protein sequence ID" value="GCL43700.1"/>
    <property type="molecule type" value="Genomic_DNA"/>
</dbReference>
<dbReference type="Proteomes" id="UP000299367">
    <property type="component" value="Unassembled WGS sequence"/>
</dbReference>
<reference evidence="2" key="1">
    <citation type="submission" date="2019-02" db="EMBL/GenBank/DDBJ databases">
        <title>Draft genome sequence of Dolichospermum planctonicum NIES-80.</title>
        <authorList>
            <person name="Yamaguchi H."/>
            <person name="Suzuki S."/>
            <person name="Kawachi M."/>
        </authorList>
    </citation>
    <scope>NUCLEOTIDE SEQUENCE [LARGE SCALE GENOMIC DNA]</scope>
    <source>
        <strain evidence="2">NIES-80</strain>
    </source>
</reference>
<dbReference type="InterPro" id="IPR035943">
    <property type="entry name" value="XisI-like_sf"/>
</dbReference>
<dbReference type="InterPro" id="IPR014968">
    <property type="entry name" value="XisI"/>
</dbReference>
<comment type="caution">
    <text evidence="1">The sequence shown here is derived from an EMBL/GenBank/DDBJ whole genome shotgun (WGS) entry which is preliminary data.</text>
</comment>
<dbReference type="RefSeq" id="WP_137909152.1">
    <property type="nucleotide sequence ID" value="NZ_BJCF01000049.1"/>
</dbReference>
<dbReference type="CDD" id="cd16382">
    <property type="entry name" value="XisI-like"/>
    <property type="match status" value="1"/>
</dbReference>
<name>A0A480AEZ6_9CYAN</name>
<dbReference type="OrthoDB" id="467081at2"/>
<evidence type="ECO:0000313" key="2">
    <source>
        <dbReference type="Proteomes" id="UP000299367"/>
    </source>
</evidence>
<protein>
    <submittedName>
        <fullName evidence="1">FdxN element excision controlling factor protein</fullName>
    </submittedName>
</protein>
<proteinExistence type="predicted"/>
<evidence type="ECO:0000313" key="1">
    <source>
        <dbReference type="EMBL" id="GCL43700.1"/>
    </source>
</evidence>
<dbReference type="Pfam" id="PF08869">
    <property type="entry name" value="XisI"/>
    <property type="match status" value="1"/>
</dbReference>
<accession>A0A480AEZ6</accession>